<dbReference type="Pfam" id="PF11863">
    <property type="entry name" value="DUF3383"/>
    <property type="match status" value="1"/>
</dbReference>
<dbReference type="InterPro" id="IPR021808">
    <property type="entry name" value="DUF3383"/>
</dbReference>
<feature type="domain" description="Phage neck terminator protein gp12-like" evidence="1">
    <location>
        <begin position="5"/>
        <end position="95"/>
    </location>
</feature>
<dbReference type="VEuPathDB" id="VectorBase:GBRI000176"/>
<reference evidence="2" key="2">
    <citation type="submission" date="2020-05" db="UniProtKB">
        <authorList>
            <consortium name="EnsemblMetazoa"/>
        </authorList>
    </citation>
    <scope>IDENTIFICATION</scope>
    <source>
        <strain evidence="2">IAEA</strain>
    </source>
</reference>
<protein>
    <recommendedName>
        <fullName evidence="1">Phage neck terminator protein gp12-like domain-containing protein</fullName>
    </recommendedName>
</protein>
<keyword evidence="3" id="KW-1185">Reference proteome</keyword>
<dbReference type="NCBIfam" id="NF047498">
    <property type="entry name" value="LIC_12616_fam"/>
    <property type="match status" value="1"/>
</dbReference>
<dbReference type="InterPro" id="IPR057087">
    <property type="entry name" value="Gp12-like"/>
</dbReference>
<accession>A0A1A9VZ92</accession>
<evidence type="ECO:0000259" key="1">
    <source>
        <dbReference type="Pfam" id="PF23961"/>
    </source>
</evidence>
<dbReference type="EnsemblMetazoa" id="GBRI000176-RA">
    <property type="protein sequence ID" value="GBRI000176-PA"/>
    <property type="gene ID" value="GBRI000176"/>
</dbReference>
<evidence type="ECO:0000313" key="3">
    <source>
        <dbReference type="Proteomes" id="UP000091820"/>
    </source>
</evidence>
<dbReference type="Pfam" id="PF23961">
    <property type="entry name" value="Phage_tail_terminator_9"/>
    <property type="match status" value="1"/>
</dbReference>
<name>A0A1A9VZ92_9MUSC</name>
<evidence type="ECO:0000313" key="2">
    <source>
        <dbReference type="EnsemblMetazoa" id="GBRI000176-PA"/>
    </source>
</evidence>
<proteinExistence type="predicted"/>
<dbReference type="AlphaFoldDB" id="A0A1A9VZ92"/>
<sequence>MSLESFCMLTPLRFIRLSTSRGIPADSGTPQTSAMTWTEIRQADIQLDIYGKHAGDRALALETLFASVYGYERIKALDERLAPLYTSAALQTSMINDFSITANVVTSAGAALDANGLMLTDNQLIPAGHVQTFGSAQEVADLLGAQSKEYQAASLYFSGYDNATVLPASLRMTRLVLQDSPGWLLSGSLKGVSLAAIKGLTGTLKLTIDGNVVTSTSVDFSTANTLSDIATALQAAIGSTVTVAWLAQANRFIVRTATTGEGSTVSFAEPGTVATGLKLTQNTAATLSPGSNEQPPADTMNGVVNQDQDWIGFMSLADLTDEQKQSLCAW</sequence>
<reference evidence="3" key="1">
    <citation type="submission" date="2014-03" db="EMBL/GenBank/DDBJ databases">
        <authorList>
            <person name="Aksoy S."/>
            <person name="Warren W."/>
            <person name="Wilson R.K."/>
        </authorList>
    </citation>
    <scope>NUCLEOTIDE SEQUENCE [LARGE SCALE GENOMIC DNA]</scope>
    <source>
        <strain evidence="3">IAEA</strain>
    </source>
</reference>
<dbReference type="Proteomes" id="UP000091820">
    <property type="component" value="Unassembled WGS sequence"/>
</dbReference>
<organism evidence="2 3">
    <name type="scientific">Glossina brevipalpis</name>
    <dbReference type="NCBI Taxonomy" id="37001"/>
    <lineage>
        <taxon>Eukaryota</taxon>
        <taxon>Metazoa</taxon>
        <taxon>Ecdysozoa</taxon>
        <taxon>Arthropoda</taxon>
        <taxon>Hexapoda</taxon>
        <taxon>Insecta</taxon>
        <taxon>Pterygota</taxon>
        <taxon>Neoptera</taxon>
        <taxon>Endopterygota</taxon>
        <taxon>Diptera</taxon>
        <taxon>Brachycera</taxon>
        <taxon>Muscomorpha</taxon>
        <taxon>Hippoboscoidea</taxon>
        <taxon>Glossinidae</taxon>
        <taxon>Glossina</taxon>
    </lineage>
</organism>